<protein>
    <recommendedName>
        <fullName evidence="3">CBM-cenC domain-containing protein</fullName>
    </recommendedName>
</protein>
<gene>
    <name evidence="1" type="ORF">ACIOWJ_10210</name>
</gene>
<dbReference type="SUPFAM" id="SSF49785">
    <property type="entry name" value="Galactose-binding domain-like"/>
    <property type="match status" value="1"/>
</dbReference>
<reference evidence="1 2" key="1">
    <citation type="submission" date="2024-10" db="EMBL/GenBank/DDBJ databases">
        <title>The Natural Products Discovery Center: Release of the First 8490 Sequenced Strains for Exploring Actinobacteria Biosynthetic Diversity.</title>
        <authorList>
            <person name="Kalkreuter E."/>
            <person name="Kautsar S.A."/>
            <person name="Yang D."/>
            <person name="Bader C.D."/>
            <person name="Teijaro C.N."/>
            <person name="Fluegel L."/>
            <person name="Davis C.M."/>
            <person name="Simpson J.R."/>
            <person name="Lauterbach L."/>
            <person name="Steele A.D."/>
            <person name="Gui C."/>
            <person name="Meng S."/>
            <person name="Li G."/>
            <person name="Viehrig K."/>
            <person name="Ye F."/>
            <person name="Su P."/>
            <person name="Kiefer A.F."/>
            <person name="Nichols A."/>
            <person name="Cepeda A.J."/>
            <person name="Yan W."/>
            <person name="Fan B."/>
            <person name="Jiang Y."/>
            <person name="Adhikari A."/>
            <person name="Zheng C.-J."/>
            <person name="Schuster L."/>
            <person name="Cowan T.M."/>
            <person name="Smanski M.J."/>
            <person name="Chevrette M.G."/>
            <person name="De Carvalho L.P.S."/>
            <person name="Shen B."/>
        </authorList>
    </citation>
    <scope>NUCLEOTIDE SEQUENCE [LARGE SCALE GENOMIC DNA]</scope>
    <source>
        <strain evidence="1 2">NPDC087581</strain>
    </source>
</reference>
<accession>A0ABW8E1F5</accession>
<dbReference type="EMBL" id="JBIUWZ010000011">
    <property type="protein sequence ID" value="MFJ2678459.1"/>
    <property type="molecule type" value="Genomic_DNA"/>
</dbReference>
<dbReference type="RefSeq" id="WP_181643682.1">
    <property type="nucleotide sequence ID" value="NZ_JAAOWU010000008.1"/>
</dbReference>
<dbReference type="Gene3D" id="2.60.120.260">
    <property type="entry name" value="Galactose-binding domain-like"/>
    <property type="match status" value="2"/>
</dbReference>
<sequence length="258" mass="28430">MINNLLRNGNFSKFGADWTTQDSVDYSRQYCRVLTGQASQVIDASAETTYLLEFWSQVLFKGNGTLSIRSNVPGADLEVELNDFHVWRWQQISFTTPPATTLLTVAITGTSGEVCVDEMQLTLDTGIPPRPELVLNGDFSNNMDHWNTEGSPIGSRTHFDGNTLECALGGRARQTVPVTGGNTYEFSFRSRSDFGGHGFCRFEVEPSGTFAEIRVDASSWTTYPEELAMPASATALTIILIGIDGAEFFDDVSLRRKA</sequence>
<proteinExistence type="predicted"/>
<name>A0ABW8E1F5_9PSED</name>
<evidence type="ECO:0008006" key="3">
    <source>
        <dbReference type="Google" id="ProtNLM"/>
    </source>
</evidence>
<evidence type="ECO:0000313" key="1">
    <source>
        <dbReference type="EMBL" id="MFJ2678459.1"/>
    </source>
</evidence>
<evidence type="ECO:0000313" key="2">
    <source>
        <dbReference type="Proteomes" id="UP001617213"/>
    </source>
</evidence>
<comment type="caution">
    <text evidence="1">The sequence shown here is derived from an EMBL/GenBank/DDBJ whole genome shotgun (WGS) entry which is preliminary data.</text>
</comment>
<organism evidence="1 2">
    <name type="scientific">Pseudomonas sivasensis</name>
    <dbReference type="NCBI Taxonomy" id="1880678"/>
    <lineage>
        <taxon>Bacteria</taxon>
        <taxon>Pseudomonadati</taxon>
        <taxon>Pseudomonadota</taxon>
        <taxon>Gammaproteobacteria</taxon>
        <taxon>Pseudomonadales</taxon>
        <taxon>Pseudomonadaceae</taxon>
        <taxon>Pseudomonas</taxon>
    </lineage>
</organism>
<dbReference type="Proteomes" id="UP001617213">
    <property type="component" value="Unassembled WGS sequence"/>
</dbReference>
<keyword evidence="2" id="KW-1185">Reference proteome</keyword>
<dbReference type="InterPro" id="IPR008979">
    <property type="entry name" value="Galactose-bd-like_sf"/>
</dbReference>